<dbReference type="Proteomes" id="UP000617734">
    <property type="component" value="Unassembled WGS sequence"/>
</dbReference>
<dbReference type="AlphaFoldDB" id="A0A919GED9"/>
<dbReference type="EMBL" id="BNBO01000059">
    <property type="protein sequence ID" value="GHH82501.1"/>
    <property type="molecule type" value="Genomic_DNA"/>
</dbReference>
<evidence type="ECO:0000313" key="4">
    <source>
        <dbReference type="Proteomes" id="UP000617734"/>
    </source>
</evidence>
<proteinExistence type="predicted"/>
<protein>
    <submittedName>
        <fullName evidence="3">Uncharacterized protein</fullName>
    </submittedName>
</protein>
<name>A0A919GED9_9ACTN</name>
<feature type="transmembrane region" description="Helical" evidence="2">
    <location>
        <begin position="14"/>
        <end position="32"/>
    </location>
</feature>
<dbReference type="RefSeq" id="WP_190214727.1">
    <property type="nucleotide sequence ID" value="NZ_BNBO01000059.1"/>
</dbReference>
<evidence type="ECO:0000313" key="3">
    <source>
        <dbReference type="EMBL" id="GHH82501.1"/>
    </source>
</evidence>
<keyword evidence="4" id="KW-1185">Reference proteome</keyword>
<gene>
    <name evidence="3" type="ORF">GCM10018781_67520</name>
</gene>
<comment type="caution">
    <text evidence="3">The sequence shown here is derived from an EMBL/GenBank/DDBJ whole genome shotgun (WGS) entry which is preliminary data.</text>
</comment>
<evidence type="ECO:0000256" key="1">
    <source>
        <dbReference type="SAM" id="MobiDB-lite"/>
    </source>
</evidence>
<keyword evidence="2" id="KW-1133">Transmembrane helix</keyword>
<reference evidence="3" key="2">
    <citation type="submission" date="2020-09" db="EMBL/GenBank/DDBJ databases">
        <authorList>
            <person name="Sun Q."/>
            <person name="Ohkuma M."/>
        </authorList>
    </citation>
    <scope>NUCLEOTIDE SEQUENCE</scope>
    <source>
        <strain evidence="3">JCM 4646</strain>
    </source>
</reference>
<dbReference type="GeneID" id="95357022"/>
<reference evidence="3" key="1">
    <citation type="journal article" date="2014" name="Int. J. Syst. Evol. Microbiol.">
        <title>Complete genome sequence of Corynebacterium casei LMG S-19264T (=DSM 44701T), isolated from a smear-ripened cheese.</title>
        <authorList>
            <consortium name="US DOE Joint Genome Institute (JGI-PGF)"/>
            <person name="Walter F."/>
            <person name="Albersmeier A."/>
            <person name="Kalinowski J."/>
            <person name="Ruckert C."/>
        </authorList>
    </citation>
    <scope>NUCLEOTIDE SEQUENCE</scope>
    <source>
        <strain evidence="3">JCM 4646</strain>
    </source>
</reference>
<keyword evidence="2" id="KW-0812">Transmembrane</keyword>
<evidence type="ECO:0000256" key="2">
    <source>
        <dbReference type="SAM" id="Phobius"/>
    </source>
</evidence>
<keyword evidence="2" id="KW-0472">Membrane</keyword>
<accession>A0A919GED9</accession>
<sequence>MFNRKRSGRRTDSATWEVALTLLTGLMALGPGSRTHHIVLGTAFAIALTGLLCDVVGRLLLRRAAAAGRLKGRHSLTDHHPAPEPPSRPPA</sequence>
<feature type="region of interest" description="Disordered" evidence="1">
    <location>
        <begin position="69"/>
        <end position="91"/>
    </location>
</feature>
<feature type="transmembrane region" description="Helical" evidence="2">
    <location>
        <begin position="38"/>
        <end position="61"/>
    </location>
</feature>
<organism evidence="3 4">
    <name type="scientific">Kitasatospora indigofera</name>
    <dbReference type="NCBI Taxonomy" id="67307"/>
    <lineage>
        <taxon>Bacteria</taxon>
        <taxon>Bacillati</taxon>
        <taxon>Actinomycetota</taxon>
        <taxon>Actinomycetes</taxon>
        <taxon>Kitasatosporales</taxon>
        <taxon>Streptomycetaceae</taxon>
        <taxon>Kitasatospora</taxon>
    </lineage>
</organism>